<keyword evidence="2" id="KW-0479">Metal-binding</keyword>
<reference evidence="5 6" key="1">
    <citation type="journal article" date="2017" name="Nature">
        <title>The Apostasia genome and the evolution of orchids.</title>
        <authorList>
            <person name="Zhang G.Q."/>
            <person name="Liu K.W."/>
            <person name="Li Z."/>
            <person name="Lohaus R."/>
            <person name="Hsiao Y.Y."/>
            <person name="Niu S.C."/>
            <person name="Wang J.Y."/>
            <person name="Lin Y.C."/>
            <person name="Xu Q."/>
            <person name="Chen L.J."/>
            <person name="Yoshida K."/>
            <person name="Fujiwara S."/>
            <person name="Wang Z.W."/>
            <person name="Zhang Y.Q."/>
            <person name="Mitsuda N."/>
            <person name="Wang M."/>
            <person name="Liu G.H."/>
            <person name="Pecoraro L."/>
            <person name="Huang H.X."/>
            <person name="Xiao X.J."/>
            <person name="Lin M."/>
            <person name="Wu X.Y."/>
            <person name="Wu W.L."/>
            <person name="Chen Y.Y."/>
            <person name="Chang S.B."/>
            <person name="Sakamoto S."/>
            <person name="Ohme-Takagi M."/>
            <person name="Yagi M."/>
            <person name="Zeng S.J."/>
            <person name="Shen C.Y."/>
            <person name="Yeh C.M."/>
            <person name="Luo Y.B."/>
            <person name="Tsai W.C."/>
            <person name="Van de Peer Y."/>
            <person name="Liu Z.J."/>
        </authorList>
    </citation>
    <scope>NUCLEOTIDE SEQUENCE [LARGE SCALE GENOMIC DNA]</scope>
    <source>
        <strain evidence="6">cv. Shenzhen</strain>
        <tissue evidence="5">Stem</tissue>
    </source>
</reference>
<dbReference type="AlphaFoldDB" id="A0A2I0AQU1"/>
<feature type="domain" description="DDE Tnp4" evidence="4">
    <location>
        <begin position="216"/>
        <end position="337"/>
    </location>
</feature>
<dbReference type="EMBL" id="KZ451959">
    <property type="protein sequence ID" value="PKA57898.1"/>
    <property type="molecule type" value="Genomic_DNA"/>
</dbReference>
<evidence type="ECO:0000256" key="2">
    <source>
        <dbReference type="ARBA" id="ARBA00022723"/>
    </source>
</evidence>
<dbReference type="Pfam" id="PF13359">
    <property type="entry name" value="DDE_Tnp_4"/>
    <property type="match status" value="1"/>
</dbReference>
<keyword evidence="6" id="KW-1185">Reference proteome</keyword>
<evidence type="ECO:0000256" key="1">
    <source>
        <dbReference type="ARBA" id="ARBA00001968"/>
    </source>
</evidence>
<evidence type="ECO:0000256" key="3">
    <source>
        <dbReference type="SAM" id="MobiDB-lite"/>
    </source>
</evidence>
<evidence type="ECO:0000313" key="6">
    <source>
        <dbReference type="Proteomes" id="UP000236161"/>
    </source>
</evidence>
<gene>
    <name evidence="5" type="ORF">AXF42_Ash012437</name>
</gene>
<feature type="region of interest" description="Disordered" evidence="3">
    <location>
        <begin position="52"/>
        <end position="77"/>
    </location>
</feature>
<dbReference type="InterPro" id="IPR027806">
    <property type="entry name" value="HARBI1_dom"/>
</dbReference>
<organism evidence="5 6">
    <name type="scientific">Apostasia shenzhenica</name>
    <dbReference type="NCBI Taxonomy" id="1088818"/>
    <lineage>
        <taxon>Eukaryota</taxon>
        <taxon>Viridiplantae</taxon>
        <taxon>Streptophyta</taxon>
        <taxon>Embryophyta</taxon>
        <taxon>Tracheophyta</taxon>
        <taxon>Spermatophyta</taxon>
        <taxon>Magnoliopsida</taxon>
        <taxon>Liliopsida</taxon>
        <taxon>Asparagales</taxon>
        <taxon>Orchidaceae</taxon>
        <taxon>Apostasioideae</taxon>
        <taxon>Apostasia</taxon>
    </lineage>
</organism>
<comment type="cofactor">
    <cofactor evidence="1">
        <name>a divalent metal cation</name>
        <dbReference type="ChEBI" id="CHEBI:60240"/>
    </cofactor>
</comment>
<dbReference type="GO" id="GO:0046872">
    <property type="term" value="F:metal ion binding"/>
    <property type="evidence" value="ECO:0007669"/>
    <property type="project" value="UniProtKB-KW"/>
</dbReference>
<name>A0A2I0AQU1_9ASPA</name>
<dbReference type="OrthoDB" id="2668416at2759"/>
<accession>A0A2I0AQU1</accession>
<dbReference type="Proteomes" id="UP000236161">
    <property type="component" value="Unassembled WGS sequence"/>
</dbReference>
<evidence type="ECO:0000259" key="4">
    <source>
        <dbReference type="Pfam" id="PF13359"/>
    </source>
</evidence>
<sequence>MESPPLPALVSSIVSQSILLLLLLLFPSNPIPPLLLSSSHIAAAAATLLPSRRKRRRHTEEPSPDEQDSSPSISSIPPHPNPDHFSIHFGMKSSTFEWLVGLLDPLIDSRDPPGSPLRLPTTTRLALALSRLFGGAHYADLAARFAVSQPAARFCARHLCRVLCTNYRFWLTFPSTPELLLPVAAGFSDLAGLPGCCGAVASVRFHLRPGAAAAFLVADASSKILSFTAVFPGDRSELEVLKLSSLFREAKEGRLLGQDQYLVGDERHRLSPWLMVPFADPVAGSGEEDFNVVLCRIRRPARRAISSLLNWRVLNDLREENTKAAMGFIATCAILHNVLLMREDDSALADIAEESLMSHADHRHGEEEHSAEKKAILLRNTLALRARGLRGSYN</sequence>
<evidence type="ECO:0000313" key="5">
    <source>
        <dbReference type="EMBL" id="PKA57898.1"/>
    </source>
</evidence>
<protein>
    <recommendedName>
        <fullName evidence="4">DDE Tnp4 domain-containing protein</fullName>
    </recommendedName>
</protein>
<proteinExistence type="predicted"/>